<organism evidence="2 3">
    <name type="scientific">Vigna unguiculata</name>
    <name type="common">Cowpea</name>
    <dbReference type="NCBI Taxonomy" id="3917"/>
    <lineage>
        <taxon>Eukaryota</taxon>
        <taxon>Viridiplantae</taxon>
        <taxon>Streptophyta</taxon>
        <taxon>Embryophyta</taxon>
        <taxon>Tracheophyta</taxon>
        <taxon>Spermatophyta</taxon>
        <taxon>Magnoliopsida</taxon>
        <taxon>eudicotyledons</taxon>
        <taxon>Gunneridae</taxon>
        <taxon>Pentapetalae</taxon>
        <taxon>rosids</taxon>
        <taxon>fabids</taxon>
        <taxon>Fabales</taxon>
        <taxon>Fabaceae</taxon>
        <taxon>Papilionoideae</taxon>
        <taxon>50 kb inversion clade</taxon>
        <taxon>NPAAA clade</taxon>
        <taxon>indigoferoid/millettioid clade</taxon>
        <taxon>Phaseoleae</taxon>
        <taxon>Vigna</taxon>
    </lineage>
</organism>
<name>A0A4D6LE16_VIGUN</name>
<evidence type="ECO:0000313" key="3">
    <source>
        <dbReference type="Proteomes" id="UP000501690"/>
    </source>
</evidence>
<protein>
    <submittedName>
        <fullName evidence="2">Uncharacterized protein</fullName>
    </submittedName>
</protein>
<evidence type="ECO:0000256" key="1">
    <source>
        <dbReference type="SAM" id="MobiDB-lite"/>
    </source>
</evidence>
<gene>
    <name evidence="2" type="ORF">DEO72_LG3g1089</name>
</gene>
<dbReference type="AlphaFoldDB" id="A0A4D6LE16"/>
<dbReference type="Proteomes" id="UP000501690">
    <property type="component" value="Linkage Group LG3"/>
</dbReference>
<reference evidence="2 3" key="1">
    <citation type="submission" date="2019-04" db="EMBL/GenBank/DDBJ databases">
        <title>An improved genome assembly and genetic linkage map for asparagus bean, Vigna unguiculata ssp. sesquipedialis.</title>
        <authorList>
            <person name="Xia Q."/>
            <person name="Zhang R."/>
            <person name="Dong Y."/>
        </authorList>
    </citation>
    <scope>NUCLEOTIDE SEQUENCE [LARGE SCALE GENOMIC DNA]</scope>
    <source>
        <tissue evidence="2">Leaf</tissue>
    </source>
</reference>
<accession>A0A4D6LE16</accession>
<feature type="region of interest" description="Disordered" evidence="1">
    <location>
        <begin position="35"/>
        <end position="55"/>
    </location>
</feature>
<proteinExistence type="predicted"/>
<sequence length="136" mass="14908">MSRRVARIHRRQAVQAKTRTMLITDVPLAQFGTVKHKSKGDSDAGSDHSCGATVRLGGVASKPGVARAGRGSRTLEHLGGRRRFWYGLAPSLAALTDRGVGVSREGKWCRHVVARGEEGRKEAIREACSSRRHLRR</sequence>
<evidence type="ECO:0000313" key="2">
    <source>
        <dbReference type="EMBL" id="QCD86565.1"/>
    </source>
</evidence>
<keyword evidence="3" id="KW-1185">Reference proteome</keyword>
<dbReference type="EMBL" id="CP039347">
    <property type="protein sequence ID" value="QCD86565.1"/>
    <property type="molecule type" value="Genomic_DNA"/>
</dbReference>